<proteinExistence type="predicted"/>
<comment type="caution">
    <text evidence="3">The sequence shown here is derived from an EMBL/GenBank/DDBJ whole genome shotgun (WGS) entry which is preliminary data.</text>
</comment>
<dbReference type="InterPro" id="IPR011051">
    <property type="entry name" value="RmlC_Cupin_sf"/>
</dbReference>
<dbReference type="CDD" id="cd02224">
    <property type="entry name" value="cupin_SPO2919-like"/>
    <property type="match status" value="1"/>
</dbReference>
<feature type="domain" description="Cupin type-2" evidence="2">
    <location>
        <begin position="46"/>
        <end position="117"/>
    </location>
</feature>
<dbReference type="SUPFAM" id="SSF51182">
    <property type="entry name" value="RmlC-like cupins"/>
    <property type="match status" value="1"/>
</dbReference>
<name>A0ABT9HA48_9SPHN</name>
<evidence type="ECO:0000256" key="1">
    <source>
        <dbReference type="ARBA" id="ARBA00022723"/>
    </source>
</evidence>
<dbReference type="PANTHER" id="PTHR35848">
    <property type="entry name" value="OXALATE-BINDING PROTEIN"/>
    <property type="match status" value="1"/>
</dbReference>
<dbReference type="InterPro" id="IPR013096">
    <property type="entry name" value="Cupin_2"/>
</dbReference>
<sequence length="155" mass="16871">MPKLDLEAIPRTNATGYPPPFDAEVEGRWYRRLAPAAGLTRLGASHVVLRPGAYSSQRHWHGAQDELVVMLAGEAVLIEEEGETAVRAGDVLAWAAGVRNGHRLHNRSASDCVFVAISGGDRDSDSGEYPDIDMVFDPEGYARKDGTRYPAERAP</sequence>
<dbReference type="Proteomes" id="UP001235664">
    <property type="component" value="Unassembled WGS sequence"/>
</dbReference>
<dbReference type="Pfam" id="PF07883">
    <property type="entry name" value="Cupin_2"/>
    <property type="match status" value="1"/>
</dbReference>
<accession>A0ABT9HA48</accession>
<keyword evidence="1" id="KW-0479">Metal-binding</keyword>
<dbReference type="RefSeq" id="WP_305930336.1">
    <property type="nucleotide sequence ID" value="NZ_JAVAIL010000003.1"/>
</dbReference>
<organism evidence="3 4">
    <name type="scientific">Qipengyuania benthica</name>
    <dbReference type="NCBI Taxonomy" id="3067651"/>
    <lineage>
        <taxon>Bacteria</taxon>
        <taxon>Pseudomonadati</taxon>
        <taxon>Pseudomonadota</taxon>
        <taxon>Alphaproteobacteria</taxon>
        <taxon>Sphingomonadales</taxon>
        <taxon>Erythrobacteraceae</taxon>
        <taxon>Qipengyuania</taxon>
    </lineage>
</organism>
<evidence type="ECO:0000313" key="3">
    <source>
        <dbReference type="EMBL" id="MDP4540200.1"/>
    </source>
</evidence>
<evidence type="ECO:0000313" key="4">
    <source>
        <dbReference type="Proteomes" id="UP001235664"/>
    </source>
</evidence>
<dbReference type="InterPro" id="IPR014710">
    <property type="entry name" value="RmlC-like_jellyroll"/>
</dbReference>
<dbReference type="EMBL" id="JAVAIL010000003">
    <property type="protein sequence ID" value="MDP4540200.1"/>
    <property type="molecule type" value="Genomic_DNA"/>
</dbReference>
<dbReference type="PANTHER" id="PTHR35848:SF9">
    <property type="entry name" value="SLL1358 PROTEIN"/>
    <property type="match status" value="1"/>
</dbReference>
<dbReference type="InterPro" id="IPR051610">
    <property type="entry name" value="GPI/OXD"/>
</dbReference>
<keyword evidence="4" id="KW-1185">Reference proteome</keyword>
<reference evidence="3 4" key="1">
    <citation type="submission" date="2023-08" db="EMBL/GenBank/DDBJ databases">
        <title>genomic of DY56.</title>
        <authorList>
            <person name="Wang Y."/>
        </authorList>
    </citation>
    <scope>NUCLEOTIDE SEQUENCE [LARGE SCALE GENOMIC DNA]</scope>
    <source>
        <strain evidence="3 4">DY56-A-20</strain>
    </source>
</reference>
<evidence type="ECO:0000259" key="2">
    <source>
        <dbReference type="Pfam" id="PF07883"/>
    </source>
</evidence>
<protein>
    <submittedName>
        <fullName evidence="3">Cupin domain-containing protein</fullName>
    </submittedName>
</protein>
<gene>
    <name evidence="3" type="ORF">Q9K01_11230</name>
</gene>
<dbReference type="Gene3D" id="2.60.120.10">
    <property type="entry name" value="Jelly Rolls"/>
    <property type="match status" value="1"/>
</dbReference>